<feature type="compositionally biased region" description="Polar residues" evidence="2">
    <location>
        <begin position="1"/>
        <end position="10"/>
    </location>
</feature>
<sequence>MCTARVTLSFTRKPDDTASEKQGNIKDVVRAYKGLQKEKEALETSLTTLTSGHIKETHEGIEEKGALNVPNTKKSGHSSSQEDVNDDAIQENTEEGKEISVEDLQKKLTTLTLAMTTLNAEKKRIETSFQSDKKRLLAEKEKLEISLTEAIESKVAAERNAEEKIQDLRSRLIIGQHEREQEIQKSQVMLRFCQTRFVARRPLKDIDIAMDDL</sequence>
<keyword evidence="4" id="KW-1185">Reference proteome</keyword>
<feature type="region of interest" description="Disordered" evidence="2">
    <location>
        <begin position="1"/>
        <end position="22"/>
    </location>
</feature>
<comment type="caution">
    <text evidence="3">The sequence shown here is derived from an EMBL/GenBank/DDBJ whole genome shotgun (WGS) entry which is preliminary data.</text>
</comment>
<evidence type="ECO:0000256" key="2">
    <source>
        <dbReference type="SAM" id="MobiDB-lite"/>
    </source>
</evidence>
<dbReference type="AlphaFoldDB" id="A0AAV2SG65"/>
<protein>
    <submittedName>
        <fullName evidence="3">Uncharacterized protein</fullName>
    </submittedName>
</protein>
<evidence type="ECO:0000256" key="1">
    <source>
        <dbReference type="SAM" id="Coils"/>
    </source>
</evidence>
<feature type="region of interest" description="Disordered" evidence="2">
    <location>
        <begin position="50"/>
        <end position="87"/>
    </location>
</feature>
<dbReference type="EMBL" id="CAXKWB010072885">
    <property type="protein sequence ID" value="CAL4196461.1"/>
    <property type="molecule type" value="Genomic_DNA"/>
</dbReference>
<organism evidence="3 4">
    <name type="scientific">Meganyctiphanes norvegica</name>
    <name type="common">Northern krill</name>
    <name type="synonym">Thysanopoda norvegica</name>
    <dbReference type="NCBI Taxonomy" id="48144"/>
    <lineage>
        <taxon>Eukaryota</taxon>
        <taxon>Metazoa</taxon>
        <taxon>Ecdysozoa</taxon>
        <taxon>Arthropoda</taxon>
        <taxon>Crustacea</taxon>
        <taxon>Multicrustacea</taxon>
        <taxon>Malacostraca</taxon>
        <taxon>Eumalacostraca</taxon>
        <taxon>Eucarida</taxon>
        <taxon>Euphausiacea</taxon>
        <taxon>Euphausiidae</taxon>
        <taxon>Meganyctiphanes</taxon>
    </lineage>
</organism>
<name>A0AAV2SG65_MEGNR</name>
<feature type="non-terminal residue" evidence="3">
    <location>
        <position position="213"/>
    </location>
</feature>
<keyword evidence="1" id="KW-0175">Coiled coil</keyword>
<dbReference type="Proteomes" id="UP001497623">
    <property type="component" value="Unassembled WGS sequence"/>
</dbReference>
<gene>
    <name evidence="3" type="ORF">MNOR_LOCUS37176</name>
</gene>
<proteinExistence type="predicted"/>
<feature type="compositionally biased region" description="Basic and acidic residues" evidence="2">
    <location>
        <begin position="12"/>
        <end position="22"/>
    </location>
</feature>
<feature type="compositionally biased region" description="Polar residues" evidence="2">
    <location>
        <begin position="69"/>
        <end position="82"/>
    </location>
</feature>
<feature type="compositionally biased region" description="Basic and acidic residues" evidence="2">
    <location>
        <begin position="53"/>
        <end position="65"/>
    </location>
</feature>
<evidence type="ECO:0000313" key="4">
    <source>
        <dbReference type="Proteomes" id="UP001497623"/>
    </source>
</evidence>
<feature type="coiled-coil region" evidence="1">
    <location>
        <begin position="101"/>
        <end position="171"/>
    </location>
</feature>
<accession>A0AAV2SG65</accession>
<reference evidence="3 4" key="1">
    <citation type="submission" date="2024-05" db="EMBL/GenBank/DDBJ databases">
        <authorList>
            <person name="Wallberg A."/>
        </authorList>
    </citation>
    <scope>NUCLEOTIDE SEQUENCE [LARGE SCALE GENOMIC DNA]</scope>
</reference>
<evidence type="ECO:0000313" key="3">
    <source>
        <dbReference type="EMBL" id="CAL4196461.1"/>
    </source>
</evidence>